<accession>A0A0M0LHA4</accession>
<dbReference type="PATRIC" id="fig|263475.3.peg.3297"/>
<dbReference type="STRING" id="263475.AMD00_10400"/>
<dbReference type="PANTHER" id="PTHR43798">
    <property type="entry name" value="MONOACYLGLYCEROL LIPASE"/>
    <property type="match status" value="1"/>
</dbReference>
<gene>
    <name evidence="2" type="ORF">AMD00_10400</name>
</gene>
<dbReference type="GO" id="GO:0016020">
    <property type="term" value="C:membrane"/>
    <property type="evidence" value="ECO:0007669"/>
    <property type="project" value="TreeGrafter"/>
</dbReference>
<dbReference type="GO" id="GO:0016787">
    <property type="term" value="F:hydrolase activity"/>
    <property type="evidence" value="ECO:0007669"/>
    <property type="project" value="UniProtKB-KW"/>
</dbReference>
<dbReference type="Gene3D" id="3.40.50.1820">
    <property type="entry name" value="alpha/beta hydrolase"/>
    <property type="match status" value="1"/>
</dbReference>
<feature type="domain" description="AB hydrolase-1" evidence="1">
    <location>
        <begin position="23"/>
        <end position="131"/>
    </location>
</feature>
<protein>
    <submittedName>
        <fullName evidence="2">Alpha/beta hydrolase</fullName>
    </submittedName>
</protein>
<organism evidence="2 3">
    <name type="scientific">Viridibacillus arvi</name>
    <dbReference type="NCBI Taxonomy" id="263475"/>
    <lineage>
        <taxon>Bacteria</taxon>
        <taxon>Bacillati</taxon>
        <taxon>Bacillota</taxon>
        <taxon>Bacilli</taxon>
        <taxon>Bacillales</taxon>
        <taxon>Caryophanaceae</taxon>
        <taxon>Viridibacillus</taxon>
    </lineage>
</organism>
<keyword evidence="3" id="KW-1185">Reference proteome</keyword>
<dbReference type="InterPro" id="IPR029058">
    <property type="entry name" value="AB_hydrolase_fold"/>
</dbReference>
<dbReference type="SUPFAM" id="SSF53474">
    <property type="entry name" value="alpha/beta-Hydrolases"/>
    <property type="match status" value="1"/>
</dbReference>
<name>A0A0M0LHA4_9BACL</name>
<evidence type="ECO:0000259" key="1">
    <source>
        <dbReference type="Pfam" id="PF00561"/>
    </source>
</evidence>
<evidence type="ECO:0000313" key="2">
    <source>
        <dbReference type="EMBL" id="KOO50083.1"/>
    </source>
</evidence>
<dbReference type="Pfam" id="PF00561">
    <property type="entry name" value="Abhydrolase_1"/>
    <property type="match status" value="1"/>
</dbReference>
<comment type="caution">
    <text evidence="2">The sequence shown here is derived from an EMBL/GenBank/DDBJ whole genome shotgun (WGS) entry which is preliminary data.</text>
</comment>
<proteinExistence type="predicted"/>
<dbReference type="AlphaFoldDB" id="A0A0M0LHA4"/>
<dbReference type="PANTHER" id="PTHR43798:SF33">
    <property type="entry name" value="HYDROLASE, PUTATIVE (AFU_ORTHOLOGUE AFUA_2G14860)-RELATED"/>
    <property type="match status" value="1"/>
</dbReference>
<reference evidence="3" key="1">
    <citation type="submission" date="2015-08" db="EMBL/GenBank/DDBJ databases">
        <title>Fjat-10028 dsm 16317.</title>
        <authorList>
            <person name="Liu B."/>
            <person name="Wang J."/>
            <person name="Zhu Y."/>
            <person name="Liu G."/>
            <person name="Chen Q."/>
            <person name="Chen Z."/>
            <person name="Lan J."/>
            <person name="Che J."/>
            <person name="Ge C."/>
            <person name="Shi H."/>
            <person name="Pan Z."/>
            <person name="Liu X."/>
        </authorList>
    </citation>
    <scope>NUCLEOTIDE SEQUENCE [LARGE SCALE GENOMIC DNA]</scope>
    <source>
        <strain evidence="3">DSM 16317</strain>
    </source>
</reference>
<keyword evidence="2" id="KW-0378">Hydrolase</keyword>
<dbReference type="OrthoDB" id="59888at2"/>
<dbReference type="Proteomes" id="UP000036867">
    <property type="component" value="Unassembled WGS sequence"/>
</dbReference>
<evidence type="ECO:0000313" key="3">
    <source>
        <dbReference type="Proteomes" id="UP000036867"/>
    </source>
</evidence>
<dbReference type="InterPro" id="IPR050266">
    <property type="entry name" value="AB_hydrolase_sf"/>
</dbReference>
<dbReference type="PROSITE" id="PS51257">
    <property type="entry name" value="PROKAR_LIPOPROTEIN"/>
    <property type="match status" value="1"/>
</dbReference>
<sequence>MRQFLIINQKKIEILQKGEAGTPIIILTGMGCSFDEWYEVTESLSKTNRVIMFHRPGLGTSEIRDEVRNTQTVVNELSKMIQLLEISEPVILVGHSYCGLNVQHFVKEYPKKVAGIVLVDSTSVDLKDLDDLDLPVLNEGSTDEFWMEKCHAYSQMKSEELSKVIEPTLTEKQKLLPNDIQQRLINFQINPSLYKAMHSEISNWKKDGDIIKKLVCYPDIPLIVICRDKEHNIQLGTMDGLPESELRLFEEKWQELIMNQVNLTSNSKFIIAKEASHSIHFDRPDIIVQSIKEINSIFN</sequence>
<dbReference type="InterPro" id="IPR000073">
    <property type="entry name" value="AB_hydrolase_1"/>
</dbReference>
<dbReference type="EMBL" id="LILB01000005">
    <property type="protein sequence ID" value="KOO50083.1"/>
    <property type="molecule type" value="Genomic_DNA"/>
</dbReference>